<keyword evidence="5" id="KW-0520">NAD</keyword>
<keyword evidence="8" id="KW-1185">Reference proteome</keyword>
<evidence type="ECO:0000256" key="4">
    <source>
        <dbReference type="ARBA" id="ARBA00022857"/>
    </source>
</evidence>
<dbReference type="OrthoDB" id="9814556at2"/>
<dbReference type="AlphaFoldDB" id="A0A511V575"/>
<dbReference type="PANTHER" id="PTHR46091">
    <property type="entry name" value="BLR7054 PROTEIN"/>
    <property type="match status" value="1"/>
</dbReference>
<dbReference type="GO" id="GO:0016491">
    <property type="term" value="F:oxidoreductase activity"/>
    <property type="evidence" value="ECO:0007669"/>
    <property type="project" value="InterPro"/>
</dbReference>
<dbReference type="Proteomes" id="UP000321157">
    <property type="component" value="Unassembled WGS sequence"/>
</dbReference>
<organism evidence="7 8">
    <name type="scientific">Aneurinibacillus danicus</name>
    <dbReference type="NCBI Taxonomy" id="267746"/>
    <lineage>
        <taxon>Bacteria</taxon>
        <taxon>Bacillati</taxon>
        <taxon>Bacillota</taxon>
        <taxon>Bacilli</taxon>
        <taxon>Bacillales</taxon>
        <taxon>Paenibacillaceae</taxon>
        <taxon>Aneurinibacillus group</taxon>
        <taxon>Aneurinibacillus</taxon>
    </lineage>
</organism>
<dbReference type="InterPro" id="IPR002937">
    <property type="entry name" value="Amino_oxidase"/>
</dbReference>
<accession>A0A511V575</accession>
<dbReference type="Pfam" id="PF01593">
    <property type="entry name" value="Amino_oxidase"/>
    <property type="match status" value="1"/>
</dbReference>
<evidence type="ECO:0000256" key="2">
    <source>
        <dbReference type="ARBA" id="ARBA00022729"/>
    </source>
</evidence>
<dbReference type="RefSeq" id="WP_146809368.1">
    <property type="nucleotide sequence ID" value="NZ_BJXX01000063.1"/>
</dbReference>
<evidence type="ECO:0000256" key="5">
    <source>
        <dbReference type="ARBA" id="ARBA00023027"/>
    </source>
</evidence>
<feature type="domain" description="Amine oxidase" evidence="6">
    <location>
        <begin position="14"/>
        <end position="493"/>
    </location>
</feature>
<proteinExistence type="predicted"/>
<evidence type="ECO:0000313" key="8">
    <source>
        <dbReference type="Proteomes" id="UP000321157"/>
    </source>
</evidence>
<keyword evidence="2" id="KW-0732">Signal</keyword>
<evidence type="ECO:0000256" key="1">
    <source>
        <dbReference type="ARBA" id="ARBA00022630"/>
    </source>
</evidence>
<keyword evidence="1" id="KW-0285">Flavoprotein</keyword>
<protein>
    <submittedName>
        <fullName evidence="7">Phytoene dehydrogenase</fullName>
    </submittedName>
</protein>
<dbReference type="InterPro" id="IPR036188">
    <property type="entry name" value="FAD/NAD-bd_sf"/>
</dbReference>
<evidence type="ECO:0000313" key="7">
    <source>
        <dbReference type="EMBL" id="GEN34087.1"/>
    </source>
</evidence>
<dbReference type="PANTHER" id="PTHR46091:SF3">
    <property type="entry name" value="AMINE OXIDASE DOMAIN-CONTAINING PROTEIN"/>
    <property type="match status" value="1"/>
</dbReference>
<gene>
    <name evidence="7" type="ORF">ADA01nite_15470</name>
</gene>
<evidence type="ECO:0000256" key="3">
    <source>
        <dbReference type="ARBA" id="ARBA00022827"/>
    </source>
</evidence>
<name>A0A511V575_9BACL</name>
<comment type="caution">
    <text evidence="7">The sequence shown here is derived from an EMBL/GenBank/DDBJ whole genome shotgun (WGS) entry which is preliminary data.</text>
</comment>
<dbReference type="EMBL" id="BJXX01000063">
    <property type="protein sequence ID" value="GEN34087.1"/>
    <property type="molecule type" value="Genomic_DNA"/>
</dbReference>
<sequence>MELYDVLVIGAGVGGLACGARLSRLGYKVAVFDHHYAAGGYATNFKRKEYTFDVALHGVGGLGAGQSFHRILDACGAADRMIPLPKEHPYSIQTLQQRIDIPKQATEYKQLLIRMFPDEKSGIDSLFAAIYRLHEEMSFLQDPDVPGWKKGALFPLRCRLLMKWSGLTTEQVVRQYVKSDAFFNFFTALWGYYGLPPSRLSSLYFFIPWTGYHIEGTYYIKGGAQAFSDALVSVIEEHGGKVMLRREVTEILLDNKKAYGIRIKDGTEYRGKWVVSNASPAHTLGNLIREHECGMRYRKKLLTKRIGPSLTQLYIGLSCHPEVLGIDAEDLLFLEEQDHAKDYENCMHGLYDKANFGLTNYSKMDAALNAYERGVITATLIDDIRNWPEEKEAYRWKKKEVTDIFLDRLDGYYPGLREKVVITELGTPRTMMRYTKNPEGAVYGFAQTVAQSGIKRTSSRTPISCLSLVGAWTQPGGGFQGAATSGFMEAERIHRRLQ</sequence>
<reference evidence="7 8" key="1">
    <citation type="submission" date="2019-07" db="EMBL/GenBank/DDBJ databases">
        <title>Whole genome shotgun sequence of Aneurinibacillus danicus NBRC 102444.</title>
        <authorList>
            <person name="Hosoyama A."/>
            <person name="Uohara A."/>
            <person name="Ohji S."/>
            <person name="Ichikawa N."/>
        </authorList>
    </citation>
    <scope>NUCLEOTIDE SEQUENCE [LARGE SCALE GENOMIC DNA]</scope>
    <source>
        <strain evidence="7 8">NBRC 102444</strain>
    </source>
</reference>
<dbReference type="InterPro" id="IPR052206">
    <property type="entry name" value="Retinol_saturase"/>
</dbReference>
<keyword evidence="4" id="KW-0521">NADP</keyword>
<dbReference type="Gene3D" id="3.50.50.60">
    <property type="entry name" value="FAD/NAD(P)-binding domain"/>
    <property type="match status" value="2"/>
</dbReference>
<keyword evidence="3" id="KW-0274">FAD</keyword>
<evidence type="ECO:0000259" key="6">
    <source>
        <dbReference type="Pfam" id="PF01593"/>
    </source>
</evidence>
<dbReference type="SUPFAM" id="SSF51905">
    <property type="entry name" value="FAD/NAD(P)-binding domain"/>
    <property type="match status" value="1"/>
</dbReference>